<gene>
    <name evidence="2" type="ORF">HMPREF9098_0181</name>
</gene>
<feature type="region of interest" description="Disordered" evidence="1">
    <location>
        <begin position="1"/>
        <end position="20"/>
    </location>
</feature>
<evidence type="ECO:0000313" key="3">
    <source>
        <dbReference type="Proteomes" id="UP000004088"/>
    </source>
</evidence>
<dbReference type="Proteomes" id="UP000004088">
    <property type="component" value="Unassembled WGS sequence"/>
</dbReference>
<proteinExistence type="predicted"/>
<accession>F0EWE7</accession>
<keyword evidence="3" id="KW-1185">Reference proteome</keyword>
<sequence length="39" mass="4310">MQAAFGNLKKQPAPSFLSTPCFQRQPKHLLAARTRVQAA</sequence>
<evidence type="ECO:0000313" key="2">
    <source>
        <dbReference type="EMBL" id="EGC18375.1"/>
    </source>
</evidence>
<protein>
    <submittedName>
        <fullName evidence="2">Uncharacterized protein</fullName>
    </submittedName>
</protein>
<reference evidence="2 3" key="1">
    <citation type="submission" date="2011-01" db="EMBL/GenBank/DDBJ databases">
        <authorList>
            <person name="Muzny D."/>
            <person name="Qin X."/>
            <person name="Deng J."/>
            <person name="Jiang H."/>
            <person name="Liu Y."/>
            <person name="Qu J."/>
            <person name="Song X.-Z."/>
            <person name="Zhang L."/>
            <person name="Thornton R."/>
            <person name="Coyle M."/>
            <person name="Francisco L."/>
            <person name="Jackson L."/>
            <person name="Javaid M."/>
            <person name="Korchina V."/>
            <person name="Kovar C."/>
            <person name="Mata R."/>
            <person name="Mathew T."/>
            <person name="Ngo R."/>
            <person name="Nguyen L."/>
            <person name="Nguyen N."/>
            <person name="Okwuonu G."/>
            <person name="Ongeri F."/>
            <person name="Pham C."/>
            <person name="Simmons D."/>
            <person name="Wilczek-Boney K."/>
            <person name="Hale W."/>
            <person name="Jakkamsetti A."/>
            <person name="Pham P."/>
            <person name="Ruth R."/>
            <person name="San Lucas F."/>
            <person name="Warren J."/>
            <person name="Zhang J."/>
            <person name="Zhao Z."/>
            <person name="Zhou C."/>
            <person name="Zhu D."/>
            <person name="Lee S."/>
            <person name="Bess C."/>
            <person name="Blankenburg K."/>
            <person name="Forbes L."/>
            <person name="Fu Q."/>
            <person name="Gubbala S."/>
            <person name="Hirani K."/>
            <person name="Jayaseelan J.C."/>
            <person name="Lara F."/>
            <person name="Munidasa M."/>
            <person name="Palculict T."/>
            <person name="Patil S."/>
            <person name="Pu L.-L."/>
            <person name="Saada N."/>
            <person name="Tang L."/>
            <person name="Weissenberger G."/>
            <person name="Zhu Y."/>
            <person name="Hemphill L."/>
            <person name="Shang Y."/>
            <person name="Youmans B."/>
            <person name="Ayvaz T."/>
            <person name="Ross M."/>
            <person name="Santibanez J."/>
            <person name="Aqrawi P."/>
            <person name="Gross S."/>
            <person name="Joshi V."/>
            <person name="Fowler G."/>
            <person name="Nazareth L."/>
            <person name="Reid J."/>
            <person name="Worley K."/>
            <person name="Petrosino J."/>
            <person name="Highlander S."/>
            <person name="Gibbs R."/>
        </authorList>
    </citation>
    <scope>NUCLEOTIDE SEQUENCE [LARGE SCALE GENOMIC DNA]</scope>
    <source>
        <strain evidence="2 3">ATCC 33394</strain>
    </source>
</reference>
<dbReference type="EMBL" id="AEWV01000005">
    <property type="protein sequence ID" value="EGC18375.1"/>
    <property type="molecule type" value="Genomic_DNA"/>
</dbReference>
<dbReference type="AlphaFoldDB" id="F0EWE7"/>
<name>F0EWE7_9NEIS</name>
<comment type="caution">
    <text evidence="2">The sequence shown here is derived from an EMBL/GenBank/DDBJ whole genome shotgun (WGS) entry which is preliminary data.</text>
</comment>
<dbReference type="HOGENOM" id="CLU_3311129_0_0_4"/>
<organism evidence="2 3">
    <name type="scientific">Kingella denitrificans ATCC 33394</name>
    <dbReference type="NCBI Taxonomy" id="888741"/>
    <lineage>
        <taxon>Bacteria</taxon>
        <taxon>Pseudomonadati</taxon>
        <taxon>Pseudomonadota</taxon>
        <taxon>Betaproteobacteria</taxon>
        <taxon>Neisseriales</taxon>
        <taxon>Neisseriaceae</taxon>
        <taxon>Kingella</taxon>
    </lineage>
</organism>
<evidence type="ECO:0000256" key="1">
    <source>
        <dbReference type="SAM" id="MobiDB-lite"/>
    </source>
</evidence>